<keyword evidence="2" id="KW-1185">Reference proteome</keyword>
<gene>
    <name evidence="1" type="ORF">CRV2_00014000</name>
</gene>
<reference evidence="1" key="2">
    <citation type="submission" date="2021-10" db="EMBL/GenBank/DDBJ databases">
        <authorList>
            <person name="Piombo E."/>
        </authorList>
    </citation>
    <scope>NUCLEOTIDE SEQUENCE</scope>
</reference>
<name>A0ACA9U567_BIOOC</name>
<evidence type="ECO:0000313" key="2">
    <source>
        <dbReference type="Proteomes" id="UP000836387"/>
    </source>
</evidence>
<evidence type="ECO:0000313" key="1">
    <source>
        <dbReference type="EMBL" id="CAG9948461.1"/>
    </source>
</evidence>
<dbReference type="Proteomes" id="UP000836387">
    <property type="component" value="Unassembled WGS sequence"/>
</dbReference>
<comment type="caution">
    <text evidence="1">The sequence shown here is derived from an EMBL/GenBank/DDBJ whole genome shotgun (WGS) entry which is preliminary data.</text>
</comment>
<organism evidence="1 2">
    <name type="scientific">Clonostachys rosea f. rosea IK726</name>
    <dbReference type="NCBI Taxonomy" id="1349383"/>
    <lineage>
        <taxon>Eukaryota</taxon>
        <taxon>Fungi</taxon>
        <taxon>Dikarya</taxon>
        <taxon>Ascomycota</taxon>
        <taxon>Pezizomycotina</taxon>
        <taxon>Sordariomycetes</taxon>
        <taxon>Hypocreomycetidae</taxon>
        <taxon>Hypocreales</taxon>
        <taxon>Bionectriaceae</taxon>
        <taxon>Clonostachys</taxon>
    </lineage>
</organism>
<reference evidence="1" key="1">
    <citation type="submission" date="2020-04" db="EMBL/GenBank/DDBJ databases">
        <authorList>
            <person name="Broberg M."/>
        </authorList>
    </citation>
    <scope>NUCLEOTIDE SEQUENCE</scope>
</reference>
<accession>A0ACA9U567</accession>
<dbReference type="EMBL" id="CADEHS020000024">
    <property type="protein sequence ID" value="CAG9948461.1"/>
    <property type="molecule type" value="Genomic_DNA"/>
</dbReference>
<proteinExistence type="predicted"/>
<sequence length="486" mass="52861">MVAIKQLSAIPIVLALSSAVVASDVSGDIVARDDNVDLGVRVNDGGDIAAELEARGAGMSKPKTEKPKPKISKPKLIGGTNPIAMNGNALKPANHRSSTVSTTSSNGDPFYLEKYVKKGKRADLEERGAGMSKPKTEKPKPKISSPTLIGGTHPITMSGGGKSSGNRASKASSTSSHGDPFYLEKYVKKGKRDEEIYERDEDDLFERDEDDELFERDFDDELFEREIEDDLYERDFMDELYERYFEDDLYERDFDDELFERDFDDELFEREFEDELYARGAGKSKLKAEKPKPKISNPTLIGGTHPITMSGGGKSSGNRASKASSTSSHGDPFYLEKYVKKGKRGLGARGAGMSKPKAEKPKPKISKPTLIGGTHPVTMSGGGKSSGNRASKASSTSSHGDPFYLEKYVKKGKRGLRARGAGMSKPKAEKPKPKISKPTLIGGTHPVTMSGGGKSSGNRASKASSTSSHGDPFYLEKYVKKGKRFY</sequence>
<protein>
    <submittedName>
        <fullName evidence="1">Uncharacterized protein</fullName>
    </submittedName>
</protein>